<name>A0A318Y3F6_9FIRM</name>
<evidence type="ECO:0000259" key="2">
    <source>
        <dbReference type="Pfam" id="PF01326"/>
    </source>
</evidence>
<dbReference type="SUPFAM" id="SSF52009">
    <property type="entry name" value="Phosphohistidine domain"/>
    <property type="match status" value="1"/>
</dbReference>
<dbReference type="InterPro" id="IPR008279">
    <property type="entry name" value="PEP-util_enz_mobile_dom"/>
</dbReference>
<dbReference type="GO" id="GO:0005524">
    <property type="term" value="F:ATP binding"/>
    <property type="evidence" value="ECO:0007669"/>
    <property type="project" value="InterPro"/>
</dbReference>
<evidence type="ECO:0000313" key="4">
    <source>
        <dbReference type="Proteomes" id="UP000248132"/>
    </source>
</evidence>
<dbReference type="Gene3D" id="3.50.30.10">
    <property type="entry name" value="Phosphohistidine domain"/>
    <property type="match status" value="1"/>
</dbReference>
<feature type="domain" description="Pyruvate phosphate dikinase AMP/ATP-binding" evidence="2">
    <location>
        <begin position="154"/>
        <end position="207"/>
    </location>
</feature>
<dbReference type="Pfam" id="PF00391">
    <property type="entry name" value="PEP-utilizers"/>
    <property type="match status" value="1"/>
</dbReference>
<dbReference type="Pfam" id="PF01326">
    <property type="entry name" value="PPDK_N"/>
    <property type="match status" value="2"/>
</dbReference>
<dbReference type="Gene3D" id="3.30.470.20">
    <property type="entry name" value="ATP-grasp fold, B domain"/>
    <property type="match status" value="2"/>
</dbReference>
<evidence type="ECO:0000259" key="1">
    <source>
        <dbReference type="Pfam" id="PF00391"/>
    </source>
</evidence>
<reference evidence="3 4" key="1">
    <citation type="submission" date="2018-06" db="EMBL/GenBank/DDBJ databases">
        <title>Genomic Encyclopedia of Type Strains, Phase I: the one thousand microbial genomes (KMG-I) project.</title>
        <authorList>
            <person name="Kyrpides N."/>
        </authorList>
    </citation>
    <scope>NUCLEOTIDE SEQUENCE [LARGE SCALE GENOMIC DNA]</scope>
    <source>
        <strain evidence="3 4">DSM 19573</strain>
    </source>
</reference>
<keyword evidence="3" id="KW-0808">Transferase</keyword>
<dbReference type="InterPro" id="IPR051549">
    <property type="entry name" value="PEP_Utilizing_Enz"/>
</dbReference>
<dbReference type="InterPro" id="IPR002192">
    <property type="entry name" value="PPDK_AMP/ATP-bd"/>
</dbReference>
<keyword evidence="3" id="KW-0418">Kinase</keyword>
<dbReference type="Gene3D" id="3.30.1490.20">
    <property type="entry name" value="ATP-grasp fold, A domain"/>
    <property type="match status" value="1"/>
</dbReference>
<dbReference type="InterPro" id="IPR036637">
    <property type="entry name" value="Phosphohistidine_dom_sf"/>
</dbReference>
<feature type="domain" description="PEP-utilising enzyme mobile" evidence="1">
    <location>
        <begin position="663"/>
        <end position="734"/>
    </location>
</feature>
<proteinExistence type="predicted"/>
<protein>
    <submittedName>
        <fullName evidence="3">Pyruvate,water dikinase</fullName>
    </submittedName>
</protein>
<organism evidence="3 4">
    <name type="scientific">Ruminiclostridium sufflavum DSM 19573</name>
    <dbReference type="NCBI Taxonomy" id="1121337"/>
    <lineage>
        <taxon>Bacteria</taxon>
        <taxon>Bacillati</taxon>
        <taxon>Bacillota</taxon>
        <taxon>Clostridia</taxon>
        <taxon>Eubacteriales</taxon>
        <taxon>Oscillospiraceae</taxon>
        <taxon>Ruminiclostridium</taxon>
    </lineage>
</organism>
<dbReference type="Proteomes" id="UP000248132">
    <property type="component" value="Unassembled WGS sequence"/>
</dbReference>
<sequence length="740" mass="84152">MPVGYVITTKVFDEKYPIEWETELSSLSLNGIYAVRSSSTAEDMPANSFAGQQDTYLNISGLENIKNAINNCFASINNERALHYREKNGIHTFSMAVVLQEMVAPEYSGVMFTADPSSSDRLTTIIEAVSGLGEELVSGRKIPTMYKIKNGNIQKSGENKISDEKIYELVQIGNKIQNSFGSEQDIEWCLKDDTFYIVQARPITTLYPKPQSSDGFKRCYYSMGHLQMMTNTILPLGGEFLSLMMGTESPSFCGGRIYVDITRHLKSLFRRNLLLWEFKGFDKRIYDGVQEVLQRKEYIRSIPKGEFSFKLPKNILPTIIMGWKTYIKNDVSVIQKYFRRMEDSVKELEKEIANHHEGELVSFIERDIQNNLVKAFRDPIWGCISVARVIASYIKKKSEKYIGENDIISEIGKSIPNNITSEMGIELGRIADIVRRQPELVDYLKNGGEDITKIGTEFSAFLNKYGCRCSGEIDITKPRYSEEHKALIAILLADLNQPDGHADIIFERGLKESQKVIDELLMKAKSKVLKKRILFYRNFWGLREAPKYYMMRQFWVYKQALIKEAKRLGIRNIDDIYYMDFKELKSAFCGNKINYEKIDKMKIDYNHYEILNPPRIVFSDGEVIKTFHDTKAPNNSLVGIGVSKGTIIGRARVIVDIFNAKDIQQGEILVTRFTDPSWTPVFLSIIGLVTEVGGMVTHGSVVAREYGLPAVVGVDNATKSICTGDMIRVNGEDGWVEILP</sequence>
<evidence type="ECO:0000313" key="3">
    <source>
        <dbReference type="EMBL" id="PYG89957.1"/>
    </source>
</evidence>
<dbReference type="PANTHER" id="PTHR43615">
    <property type="entry name" value="PHOSPHOENOLPYRUVATE SYNTHASE-RELATED"/>
    <property type="match status" value="1"/>
</dbReference>
<dbReference type="EMBL" id="QKMR01000002">
    <property type="protein sequence ID" value="PYG89957.1"/>
    <property type="molecule type" value="Genomic_DNA"/>
</dbReference>
<feature type="domain" description="Pyruvate phosphate dikinase AMP/ATP-binding" evidence="2">
    <location>
        <begin position="33"/>
        <end position="149"/>
    </location>
</feature>
<dbReference type="InterPro" id="IPR013815">
    <property type="entry name" value="ATP_grasp_subdomain_1"/>
</dbReference>
<keyword evidence="4" id="KW-1185">Reference proteome</keyword>
<accession>A0A318Y3F6</accession>
<dbReference type="GO" id="GO:0016301">
    <property type="term" value="F:kinase activity"/>
    <property type="evidence" value="ECO:0007669"/>
    <property type="project" value="UniProtKB-KW"/>
</dbReference>
<dbReference type="AlphaFoldDB" id="A0A318Y3F6"/>
<gene>
    <name evidence="3" type="ORF">LY28_00557</name>
</gene>
<dbReference type="PANTHER" id="PTHR43615:SF1">
    <property type="entry name" value="PPDK_N DOMAIN-CONTAINING PROTEIN"/>
    <property type="match status" value="1"/>
</dbReference>
<dbReference type="SUPFAM" id="SSF56059">
    <property type="entry name" value="Glutathione synthetase ATP-binding domain-like"/>
    <property type="match status" value="1"/>
</dbReference>
<comment type="caution">
    <text evidence="3">The sequence shown here is derived from an EMBL/GenBank/DDBJ whole genome shotgun (WGS) entry which is preliminary data.</text>
</comment>
<keyword evidence="3" id="KW-0670">Pyruvate</keyword>